<organism evidence="2 3">
    <name type="scientific">Chryseobacterium aquaticum subsp. greenlandense</name>
    <dbReference type="NCBI Taxonomy" id="345663"/>
    <lineage>
        <taxon>Bacteria</taxon>
        <taxon>Pseudomonadati</taxon>
        <taxon>Bacteroidota</taxon>
        <taxon>Flavobacteriia</taxon>
        <taxon>Flavobacteriales</taxon>
        <taxon>Weeksellaceae</taxon>
        <taxon>Chryseobacterium group</taxon>
        <taxon>Chryseobacterium</taxon>
    </lineage>
</organism>
<gene>
    <name evidence="2" type="ORF">AR686_13335</name>
</gene>
<keyword evidence="1" id="KW-0732">Signal</keyword>
<comment type="caution">
    <text evidence="2">The sequence shown here is derived from an EMBL/GenBank/DDBJ whole genome shotgun (WGS) entry which is preliminary data.</text>
</comment>
<sequence length="124" mass="13540">MKIFRFSAALIIGALSLTSCATIFTGTSDAITFNSTPEGAKVFEAGIEKCTTPCTYKVSRSLSQKNIEMKKDGYENKVFTLDSKFNGVSILNLFGLLGWGIDAATGSLKKYDTKVYNITLDEKK</sequence>
<evidence type="ECO:0000313" key="3">
    <source>
        <dbReference type="Proteomes" id="UP000054388"/>
    </source>
</evidence>
<protein>
    <recommendedName>
        <fullName evidence="4">PEGA domain-containing protein</fullName>
    </recommendedName>
</protein>
<dbReference type="EMBL" id="LMAI01000007">
    <property type="protein sequence ID" value="KUJ55354.1"/>
    <property type="molecule type" value="Genomic_DNA"/>
</dbReference>
<accession>A0A101CFR2</accession>
<dbReference type="RefSeq" id="WP_059137259.1">
    <property type="nucleotide sequence ID" value="NZ_LMAI01000007.1"/>
</dbReference>
<reference evidence="2 3" key="1">
    <citation type="submission" date="2015-10" db="EMBL/GenBank/DDBJ databases">
        <title>Genome sequence of Chryseobacterium greenlandense.</title>
        <authorList>
            <person name="Newman J."/>
            <person name="Fischer K."/>
            <person name="Miller J."/>
        </authorList>
    </citation>
    <scope>NUCLEOTIDE SEQUENCE [LARGE SCALE GENOMIC DNA]</scope>
    <source>
        <strain evidence="2 3">UMB34</strain>
    </source>
</reference>
<feature type="chain" id="PRO_5007094792" description="PEGA domain-containing protein" evidence="1">
    <location>
        <begin position="22"/>
        <end position="124"/>
    </location>
</feature>
<dbReference type="Proteomes" id="UP000054388">
    <property type="component" value="Unassembled WGS sequence"/>
</dbReference>
<feature type="signal peptide" evidence="1">
    <location>
        <begin position="1"/>
        <end position="21"/>
    </location>
</feature>
<evidence type="ECO:0000313" key="2">
    <source>
        <dbReference type="EMBL" id="KUJ55354.1"/>
    </source>
</evidence>
<evidence type="ECO:0000256" key="1">
    <source>
        <dbReference type="SAM" id="SignalP"/>
    </source>
</evidence>
<name>A0A101CFR2_9FLAO</name>
<proteinExistence type="predicted"/>
<dbReference type="AlphaFoldDB" id="A0A101CFR2"/>
<dbReference type="PROSITE" id="PS51257">
    <property type="entry name" value="PROKAR_LIPOPROTEIN"/>
    <property type="match status" value="1"/>
</dbReference>
<evidence type="ECO:0008006" key="4">
    <source>
        <dbReference type="Google" id="ProtNLM"/>
    </source>
</evidence>